<comment type="caution">
    <text evidence="6">The sequence shown here is derived from an EMBL/GenBank/DDBJ whole genome shotgun (WGS) entry which is preliminary data.</text>
</comment>
<keyword evidence="2" id="KW-0288">FMN</keyword>
<dbReference type="PANTHER" id="PTHR42847:SF4">
    <property type="entry name" value="ALKANESULFONATE MONOOXYGENASE-RELATED"/>
    <property type="match status" value="1"/>
</dbReference>
<keyword evidence="4" id="KW-0503">Monooxygenase</keyword>
<gene>
    <name evidence="6" type="ORF">JF922_15595</name>
</gene>
<evidence type="ECO:0000256" key="2">
    <source>
        <dbReference type="ARBA" id="ARBA00022643"/>
    </source>
</evidence>
<dbReference type="InterPro" id="IPR050172">
    <property type="entry name" value="SsuD_RutA_monooxygenase"/>
</dbReference>
<sequence length="312" mass="34376">MRYGVYLYPPRGSAEPDDLVRLAEGAERLGFHSVWLGDHVAWPGRFDARDHHRDVGGKPPPPAAVESNVLEPITTLAFLAGRVDRVRLGVGVLVAPYRHPVLSAKMLAMLDVLSGGRLIVGIGAGWLREEFQLLGSTSYEHRGTVTDEYIEVFRQLWVQDEPSFEGVYARVSDLRLNPKPVQKPHPPIWVGGNGEAGLVRAARFGDAWMPLHQRPGEMSVKVARLIELLEARGRDPGTVEVAVGCRFHLDWNAGGDTVGSSMVGTAAELLERIGQYQQAGVRQLNLISEGYSSVDELLDAWDRFMREVVASV</sequence>
<organism evidence="6 7">
    <name type="scientific">Candidatus Nephthysia bennettiae</name>
    <dbReference type="NCBI Taxonomy" id="3127016"/>
    <lineage>
        <taxon>Bacteria</taxon>
        <taxon>Bacillati</taxon>
        <taxon>Candidatus Dormiibacterota</taxon>
        <taxon>Candidatus Dormibacteria</taxon>
        <taxon>Candidatus Dormibacterales</taxon>
        <taxon>Candidatus Dormibacteraceae</taxon>
        <taxon>Candidatus Nephthysia</taxon>
    </lineage>
</organism>
<dbReference type="Pfam" id="PF00296">
    <property type="entry name" value="Bac_luciferase"/>
    <property type="match status" value="1"/>
</dbReference>
<dbReference type="EC" id="1.-.-.-" evidence="6"/>
<dbReference type="EMBL" id="JAEKNR010000155">
    <property type="protein sequence ID" value="MBJ7599488.1"/>
    <property type="molecule type" value="Genomic_DNA"/>
</dbReference>
<keyword evidence="1" id="KW-0285">Flavoprotein</keyword>
<dbReference type="Proteomes" id="UP000612893">
    <property type="component" value="Unassembled WGS sequence"/>
</dbReference>
<dbReference type="GO" id="GO:0046306">
    <property type="term" value="P:alkanesulfonate catabolic process"/>
    <property type="evidence" value="ECO:0007669"/>
    <property type="project" value="TreeGrafter"/>
</dbReference>
<dbReference type="AlphaFoldDB" id="A0A934KAD9"/>
<dbReference type="GO" id="GO:0008726">
    <property type="term" value="F:alkanesulfonate monooxygenase activity"/>
    <property type="evidence" value="ECO:0007669"/>
    <property type="project" value="TreeGrafter"/>
</dbReference>
<evidence type="ECO:0000256" key="3">
    <source>
        <dbReference type="ARBA" id="ARBA00023002"/>
    </source>
</evidence>
<dbReference type="RefSeq" id="WP_338202996.1">
    <property type="nucleotide sequence ID" value="NZ_JAEKNR010000155.1"/>
</dbReference>
<dbReference type="InterPro" id="IPR019921">
    <property type="entry name" value="Lucif-like_OxRdtase_Rv2161c"/>
</dbReference>
<accession>A0A934KAD9</accession>
<proteinExistence type="predicted"/>
<evidence type="ECO:0000259" key="5">
    <source>
        <dbReference type="Pfam" id="PF00296"/>
    </source>
</evidence>
<dbReference type="PANTHER" id="PTHR42847">
    <property type="entry name" value="ALKANESULFONATE MONOOXYGENASE"/>
    <property type="match status" value="1"/>
</dbReference>
<name>A0A934KAD9_9BACT</name>
<protein>
    <submittedName>
        <fullName evidence="6">TIGR03619 family F420-dependent LLM class oxidoreductase</fullName>
        <ecNumber evidence="6">1.-.-.-</ecNumber>
    </submittedName>
</protein>
<evidence type="ECO:0000256" key="1">
    <source>
        <dbReference type="ARBA" id="ARBA00022630"/>
    </source>
</evidence>
<reference evidence="6" key="1">
    <citation type="submission" date="2020-10" db="EMBL/GenBank/DDBJ databases">
        <title>Ca. Dormibacterota MAGs.</title>
        <authorList>
            <person name="Montgomery K."/>
        </authorList>
    </citation>
    <scope>NUCLEOTIDE SEQUENCE [LARGE SCALE GENOMIC DNA]</scope>
    <source>
        <strain evidence="6">SC8812_S17_10</strain>
    </source>
</reference>
<keyword evidence="7" id="KW-1185">Reference proteome</keyword>
<dbReference type="InterPro" id="IPR011251">
    <property type="entry name" value="Luciferase-like_dom"/>
</dbReference>
<keyword evidence="3 6" id="KW-0560">Oxidoreductase</keyword>
<evidence type="ECO:0000313" key="7">
    <source>
        <dbReference type="Proteomes" id="UP000612893"/>
    </source>
</evidence>
<evidence type="ECO:0000313" key="6">
    <source>
        <dbReference type="EMBL" id="MBJ7599488.1"/>
    </source>
</evidence>
<feature type="domain" description="Luciferase-like" evidence="5">
    <location>
        <begin position="13"/>
        <end position="250"/>
    </location>
</feature>
<dbReference type="SUPFAM" id="SSF51679">
    <property type="entry name" value="Bacterial luciferase-like"/>
    <property type="match status" value="1"/>
</dbReference>
<dbReference type="Gene3D" id="3.20.20.30">
    <property type="entry name" value="Luciferase-like domain"/>
    <property type="match status" value="1"/>
</dbReference>
<evidence type="ECO:0000256" key="4">
    <source>
        <dbReference type="ARBA" id="ARBA00023033"/>
    </source>
</evidence>
<dbReference type="NCBIfam" id="TIGR03619">
    <property type="entry name" value="F420_Rv2161c"/>
    <property type="match status" value="1"/>
</dbReference>
<dbReference type="InterPro" id="IPR036661">
    <property type="entry name" value="Luciferase-like_sf"/>
</dbReference>